<proteinExistence type="predicted"/>
<evidence type="ECO:0000313" key="1">
    <source>
        <dbReference type="EMBL" id="PSR29073.1"/>
    </source>
</evidence>
<sequence length="65" mass="6689">MELSGGIIGFVSNGIGRVFLEHRSRGTLATADLDLAVGSGTDVALKTADVALLCLNFFGVVHALT</sequence>
<dbReference type="EMBL" id="PXYW01000092">
    <property type="protein sequence ID" value="PSR29073.1"/>
    <property type="molecule type" value="Genomic_DNA"/>
</dbReference>
<gene>
    <name evidence="1" type="ORF">C7B46_18765</name>
</gene>
<comment type="caution">
    <text evidence="1">The sequence shown here is derived from an EMBL/GenBank/DDBJ whole genome shotgun (WGS) entry which is preliminary data.</text>
</comment>
<dbReference type="SUPFAM" id="SSF56784">
    <property type="entry name" value="HAD-like"/>
    <property type="match status" value="1"/>
</dbReference>
<dbReference type="AlphaFoldDB" id="A0A2T2X3I5"/>
<accession>A0A2T2X3I5</accession>
<dbReference type="InterPro" id="IPR036412">
    <property type="entry name" value="HAD-like_sf"/>
</dbReference>
<reference evidence="1 2" key="1">
    <citation type="journal article" date="2014" name="BMC Genomics">
        <title>Comparison of environmental and isolate Sulfobacillus genomes reveals diverse carbon, sulfur, nitrogen, and hydrogen metabolisms.</title>
        <authorList>
            <person name="Justice N.B."/>
            <person name="Norman A."/>
            <person name="Brown C.T."/>
            <person name="Singh A."/>
            <person name="Thomas B.C."/>
            <person name="Banfield J.F."/>
        </authorList>
    </citation>
    <scope>NUCLEOTIDE SEQUENCE [LARGE SCALE GENOMIC DNA]</scope>
    <source>
        <strain evidence="1">AMDSBA4</strain>
    </source>
</reference>
<protein>
    <submittedName>
        <fullName evidence="1">Uncharacterized protein</fullName>
    </submittedName>
</protein>
<name>A0A2T2X3I5_9FIRM</name>
<organism evidence="1 2">
    <name type="scientific">Sulfobacillus benefaciens</name>
    <dbReference type="NCBI Taxonomy" id="453960"/>
    <lineage>
        <taxon>Bacteria</taxon>
        <taxon>Bacillati</taxon>
        <taxon>Bacillota</taxon>
        <taxon>Clostridia</taxon>
        <taxon>Eubacteriales</taxon>
        <taxon>Clostridiales Family XVII. Incertae Sedis</taxon>
        <taxon>Sulfobacillus</taxon>
    </lineage>
</organism>
<evidence type="ECO:0000313" key="2">
    <source>
        <dbReference type="Proteomes" id="UP000242972"/>
    </source>
</evidence>
<dbReference type="Proteomes" id="UP000242972">
    <property type="component" value="Unassembled WGS sequence"/>
</dbReference>